<gene>
    <name evidence="2" type="ORF">J2739_005135</name>
</gene>
<reference evidence="2 3" key="1">
    <citation type="submission" date="2023-07" db="EMBL/GenBank/DDBJ databases">
        <title>Sorghum-associated microbial communities from plants grown in Nebraska, USA.</title>
        <authorList>
            <person name="Schachtman D."/>
        </authorList>
    </citation>
    <scope>NUCLEOTIDE SEQUENCE [LARGE SCALE GENOMIC DNA]</scope>
    <source>
        <strain evidence="2 3">DS1781</strain>
    </source>
</reference>
<dbReference type="PANTHER" id="PTHR39431">
    <property type="entry name" value="FRPA/C-RELATED PROTEIN"/>
    <property type="match status" value="1"/>
</dbReference>
<dbReference type="Proteomes" id="UP001184230">
    <property type="component" value="Unassembled WGS sequence"/>
</dbReference>
<proteinExistence type="predicted"/>
<evidence type="ECO:0000256" key="1">
    <source>
        <dbReference type="SAM" id="MobiDB-lite"/>
    </source>
</evidence>
<evidence type="ECO:0000313" key="2">
    <source>
        <dbReference type="EMBL" id="MDR6539339.1"/>
    </source>
</evidence>
<name>A0ABU1NLJ7_9BURK</name>
<dbReference type="RefSeq" id="WP_309906945.1">
    <property type="nucleotide sequence ID" value="NZ_JAVDRF010000016.1"/>
</dbReference>
<accession>A0ABU1NLJ7</accession>
<dbReference type="EMBL" id="JAVDRF010000016">
    <property type="protein sequence ID" value="MDR6539339.1"/>
    <property type="molecule type" value="Genomic_DNA"/>
</dbReference>
<feature type="compositionally biased region" description="Basic residues" evidence="1">
    <location>
        <begin position="620"/>
        <end position="631"/>
    </location>
</feature>
<evidence type="ECO:0000313" key="3">
    <source>
        <dbReference type="Proteomes" id="UP001184230"/>
    </source>
</evidence>
<keyword evidence="3" id="KW-1185">Reference proteome</keyword>
<organism evidence="2 3">
    <name type="scientific">Variovorax soli</name>
    <dbReference type="NCBI Taxonomy" id="376815"/>
    <lineage>
        <taxon>Bacteria</taxon>
        <taxon>Pseudomonadati</taxon>
        <taxon>Pseudomonadota</taxon>
        <taxon>Betaproteobacteria</taxon>
        <taxon>Burkholderiales</taxon>
        <taxon>Comamonadaceae</taxon>
        <taxon>Variovorax</taxon>
    </lineage>
</organism>
<dbReference type="PANTHER" id="PTHR39431:SF1">
    <property type="entry name" value="FRPA_C-RELATED PROTEIN"/>
    <property type="match status" value="1"/>
</dbReference>
<feature type="region of interest" description="Disordered" evidence="1">
    <location>
        <begin position="592"/>
        <end position="631"/>
    </location>
</feature>
<comment type="caution">
    <text evidence="2">The sequence shown here is derived from an EMBL/GenBank/DDBJ whole genome shotgun (WGS) entry which is preliminary data.</text>
</comment>
<protein>
    <submittedName>
        <fullName evidence="2">Uncharacterized protein</fullName>
    </submittedName>
</protein>
<sequence length="631" mass="66988">MGATVAGEVTAGQSLGDETDIYIPIYGPAGIDSGIVGYTAATVGFLAGMGTIAALAAGVPVAAGVGVLAVGIGLVAAAVNPAFQEHVFDIADHVRDYLNEKVADGTIPAVVHPIDIPEFDWSIPGGIEERTNGCFRDARAWRQPAVDPLMLDLDGDGLELKRASASILFDHNADTIKTGTGWIGSDDGILVRDLNGNGSIDSGRELFGIDTVKRDGKNAVSGFDALSDLDSNADGQFNAADLAWSSVQVWRDLDQDGMSEAGELFNLDALGISRIGVVGSTANATGGIQAGTTVSASLIAQSASFTRQVDGVQVNRTVGAVDLESNPFYREFTMAVPLTEQAKALPQMQGSGRARDLSEAVSLSPSLGVSLAAFSSATTRDAQRAQLDNLLTQWAQGSDFWQSLETTLAGNVTISGLPAGMTEAQYRNLVGVLEVFNGERFYSTGASGTTLTAGTTKTTTTDTATQVTRAGYGIAPPAAQLALLQQSYDALKESIYSALVLQTRLKPYLDAIELTLDDSGIRFDTTALTALLDQKKAASERDAMIDLFELNRYAMTILDAVGFDSFEPLQRWMEAVIADQRMQMSFVHLNSLDEGDDIPPRREPRRSRRAPHSGSVRTQGSRKQKALRHEI</sequence>